<evidence type="ECO:0000256" key="1">
    <source>
        <dbReference type="ARBA" id="ARBA00004196"/>
    </source>
</evidence>
<feature type="domain" description="CopC" evidence="7">
    <location>
        <begin position="20"/>
        <end position="113"/>
    </location>
</feature>
<dbReference type="GO" id="GO:0046688">
    <property type="term" value="P:response to copper ion"/>
    <property type="evidence" value="ECO:0007669"/>
    <property type="project" value="InterPro"/>
</dbReference>
<dbReference type="KEGG" id="ari:UM93_15030"/>
<protein>
    <recommendedName>
        <fullName evidence="7">CopC domain-containing protein</fullName>
    </recommendedName>
</protein>
<evidence type="ECO:0000256" key="2">
    <source>
        <dbReference type="ARBA" id="ARBA00022723"/>
    </source>
</evidence>
<dbReference type="InterPro" id="IPR007348">
    <property type="entry name" value="CopC_dom"/>
</dbReference>
<dbReference type="InterPro" id="IPR014756">
    <property type="entry name" value="Ig_E-set"/>
</dbReference>
<keyword evidence="5" id="KW-0812">Transmembrane</keyword>
<comment type="subcellular location">
    <subcellularLocation>
        <location evidence="1">Cell envelope</location>
    </subcellularLocation>
</comment>
<evidence type="ECO:0000256" key="5">
    <source>
        <dbReference type="SAM" id="Phobius"/>
    </source>
</evidence>
<proteinExistence type="predicted"/>
<dbReference type="InterPro" id="IPR032694">
    <property type="entry name" value="CopC/D"/>
</dbReference>
<dbReference type="GO" id="GO:0005507">
    <property type="term" value="F:copper ion binding"/>
    <property type="evidence" value="ECO:0007669"/>
    <property type="project" value="InterPro"/>
</dbReference>
<name>A0A0D4C476_9MICC</name>
<evidence type="ECO:0000313" key="9">
    <source>
        <dbReference type="Proteomes" id="UP000061839"/>
    </source>
</evidence>
<reference evidence="8 9" key="1">
    <citation type="journal article" date="2015" name="Genome Announc.">
        <title>Complete Genome Sequencing of Protease-Producing Novel Arthrobacter sp. Strain IHBB 11108 Using PacBio Single-Molecule Real-Time Sequencing Technology.</title>
        <authorList>
            <person name="Kiran S."/>
            <person name="Swarnkar M.K."/>
            <person name="Pal M."/>
            <person name="Thakur R."/>
            <person name="Tewari R."/>
            <person name="Singh A.K."/>
            <person name="Gulati A."/>
        </authorList>
    </citation>
    <scope>NUCLEOTIDE SEQUENCE [LARGE SCALE GENOMIC DNA]</scope>
    <source>
        <strain evidence="8 9">IHBB 11108</strain>
    </source>
</reference>
<keyword evidence="5" id="KW-1133">Transmembrane helix</keyword>
<gene>
    <name evidence="8" type="ORF">UM93_15030</name>
</gene>
<dbReference type="STRING" id="1618207.UM93_15030"/>
<dbReference type="GO" id="GO:0005886">
    <property type="term" value="C:plasma membrane"/>
    <property type="evidence" value="ECO:0007669"/>
    <property type="project" value="TreeGrafter"/>
</dbReference>
<sequence>MVSLGVLFSLLLSAPAASAHDSVESTSPANGAKIASMPEQVSLTLNNTPAAIGSKIEVKDASGTNWASGEVSVLDKVASEQLKPGAPAGQYTVNWRLVSSDGHPIDGSFSFTVTGGSTATSGATLGSAAPVSSPEPQSSTATGGFPWLIVIVAGVAVLVLVALFLVVRRLRKEQ</sequence>
<evidence type="ECO:0000256" key="6">
    <source>
        <dbReference type="SAM" id="SignalP"/>
    </source>
</evidence>
<dbReference type="GO" id="GO:0042597">
    <property type="term" value="C:periplasmic space"/>
    <property type="evidence" value="ECO:0007669"/>
    <property type="project" value="InterPro"/>
</dbReference>
<keyword evidence="2" id="KW-0479">Metal-binding</keyword>
<dbReference type="EMBL" id="CP011005">
    <property type="protein sequence ID" value="AJT43180.1"/>
    <property type="molecule type" value="Genomic_DNA"/>
</dbReference>
<dbReference type="InterPro" id="IPR014755">
    <property type="entry name" value="Cu-Rt/internalin_Ig-like"/>
</dbReference>
<keyword evidence="3 6" id="KW-0732">Signal</keyword>
<evidence type="ECO:0000256" key="3">
    <source>
        <dbReference type="ARBA" id="ARBA00022729"/>
    </source>
</evidence>
<dbReference type="PANTHER" id="PTHR34820:SF4">
    <property type="entry name" value="INNER MEMBRANE PROTEIN YEBZ"/>
    <property type="match status" value="1"/>
</dbReference>
<dbReference type="AlphaFoldDB" id="A0A0D4C476"/>
<dbReference type="GO" id="GO:0006825">
    <property type="term" value="P:copper ion transport"/>
    <property type="evidence" value="ECO:0007669"/>
    <property type="project" value="InterPro"/>
</dbReference>
<dbReference type="Pfam" id="PF04234">
    <property type="entry name" value="CopC"/>
    <property type="match status" value="1"/>
</dbReference>
<feature type="chain" id="PRO_5002273980" description="CopC domain-containing protein" evidence="6">
    <location>
        <begin position="20"/>
        <end position="174"/>
    </location>
</feature>
<dbReference type="SUPFAM" id="SSF81296">
    <property type="entry name" value="E set domains"/>
    <property type="match status" value="1"/>
</dbReference>
<evidence type="ECO:0000256" key="4">
    <source>
        <dbReference type="ARBA" id="ARBA00023008"/>
    </source>
</evidence>
<keyword evidence="5" id="KW-0472">Membrane</keyword>
<accession>A0A0D4C476</accession>
<feature type="transmembrane region" description="Helical" evidence="5">
    <location>
        <begin position="145"/>
        <end position="167"/>
    </location>
</feature>
<dbReference type="PATRIC" id="fig|1618207.4.peg.3061"/>
<dbReference type="GO" id="GO:0030313">
    <property type="term" value="C:cell envelope"/>
    <property type="evidence" value="ECO:0007669"/>
    <property type="project" value="UniProtKB-SubCell"/>
</dbReference>
<evidence type="ECO:0000313" key="8">
    <source>
        <dbReference type="EMBL" id="AJT43180.1"/>
    </source>
</evidence>
<evidence type="ECO:0000259" key="7">
    <source>
        <dbReference type="Pfam" id="PF04234"/>
    </source>
</evidence>
<keyword evidence="9" id="KW-1185">Reference proteome</keyword>
<dbReference type="Gene3D" id="2.60.40.1220">
    <property type="match status" value="1"/>
</dbReference>
<dbReference type="PANTHER" id="PTHR34820">
    <property type="entry name" value="INNER MEMBRANE PROTEIN YEBZ"/>
    <property type="match status" value="1"/>
</dbReference>
<organism evidence="8 9">
    <name type="scientific">Psychromicrobium lacuslunae</name>
    <dbReference type="NCBI Taxonomy" id="1618207"/>
    <lineage>
        <taxon>Bacteria</taxon>
        <taxon>Bacillati</taxon>
        <taxon>Actinomycetota</taxon>
        <taxon>Actinomycetes</taxon>
        <taxon>Micrococcales</taxon>
        <taxon>Micrococcaceae</taxon>
        <taxon>Psychromicrobium</taxon>
    </lineage>
</organism>
<dbReference type="Proteomes" id="UP000061839">
    <property type="component" value="Chromosome"/>
</dbReference>
<feature type="signal peptide" evidence="6">
    <location>
        <begin position="1"/>
        <end position="19"/>
    </location>
</feature>
<dbReference type="HOGENOM" id="CLU_087859_0_0_11"/>
<keyword evidence="4" id="KW-0186">Copper</keyword>